<name>A0A0D8JAZ3_9BACT</name>
<evidence type="ECO:0000259" key="1">
    <source>
        <dbReference type="PROSITE" id="PS51379"/>
    </source>
</evidence>
<dbReference type="PANTHER" id="PTHR42895">
    <property type="entry name" value="IRON-SULFUR CLUSTER-BINDING PROTEIN-RELATED"/>
    <property type="match status" value="1"/>
</dbReference>
<dbReference type="Proteomes" id="UP000032544">
    <property type="component" value="Unassembled WGS sequence"/>
</dbReference>
<dbReference type="EMBL" id="JRHC01000001">
    <property type="protein sequence ID" value="KJF44082.1"/>
    <property type="molecule type" value="Genomic_DNA"/>
</dbReference>
<accession>A0A0D8JAZ3</accession>
<dbReference type="AlphaFoldDB" id="A0A0D8JAZ3"/>
<dbReference type="Pfam" id="PF13237">
    <property type="entry name" value="Fer4_10"/>
    <property type="match status" value="1"/>
</dbReference>
<dbReference type="RefSeq" id="WP_045025642.1">
    <property type="nucleotide sequence ID" value="NZ_JRHC01000001.1"/>
</dbReference>
<keyword evidence="3" id="KW-1185">Reference proteome</keyword>
<dbReference type="PANTHER" id="PTHR42895:SF1">
    <property type="entry name" value="IRON-SULFUR CLUSTER PROTEIN"/>
    <property type="match status" value="1"/>
</dbReference>
<dbReference type="PATRIC" id="fig|1544798.3.peg.133"/>
<dbReference type="InterPro" id="IPR052911">
    <property type="entry name" value="Corrinoid_activation_enz"/>
</dbReference>
<evidence type="ECO:0000313" key="2">
    <source>
        <dbReference type="EMBL" id="KJF44082.1"/>
    </source>
</evidence>
<feature type="domain" description="4Fe-4S ferredoxin-type" evidence="1">
    <location>
        <begin position="34"/>
        <end position="63"/>
    </location>
</feature>
<proteinExistence type="predicted"/>
<comment type="caution">
    <text evidence="2">The sequence shown here is derived from an EMBL/GenBank/DDBJ whole genome shotgun (WGS) entry which is preliminary data.</text>
</comment>
<dbReference type="OrthoDB" id="9795268at2"/>
<dbReference type="SUPFAM" id="SSF54862">
    <property type="entry name" value="4Fe-4S ferredoxins"/>
    <property type="match status" value="1"/>
</dbReference>
<dbReference type="STRING" id="1544798.LH29_00655"/>
<evidence type="ECO:0000313" key="3">
    <source>
        <dbReference type="Proteomes" id="UP000032544"/>
    </source>
</evidence>
<feature type="domain" description="4Fe-4S ferredoxin-type" evidence="1">
    <location>
        <begin position="4"/>
        <end position="33"/>
    </location>
</feature>
<organism evidence="2 3">
    <name type="scientific">Draconibacterium sediminis</name>
    <dbReference type="NCBI Taxonomy" id="1544798"/>
    <lineage>
        <taxon>Bacteria</taxon>
        <taxon>Pseudomonadati</taxon>
        <taxon>Bacteroidota</taxon>
        <taxon>Bacteroidia</taxon>
        <taxon>Marinilabiliales</taxon>
        <taxon>Prolixibacteraceae</taxon>
        <taxon>Draconibacterium</taxon>
    </lineage>
</organism>
<dbReference type="Gene3D" id="3.30.70.20">
    <property type="match status" value="1"/>
</dbReference>
<sequence length="293" mass="31538">MIREIIKIDEDLCNGCGVCVPNCHEGALQIIDGKARLISELMCDGLGACIGHCPEGAITIEEREADAYDEITTISQMVKQGKATMFAHLKHLQDHNETGYLQQALGFIKANREAMPFEISEVHELLHGAKEEQASGGGCASGGCPGSAPMAFDAGGLKMAAPAAEVPSELTQWPVQMHLINPAASYFQGADLLVAADCAGFAYGNFHNDFIKGRKMVIACPKLDQGKDIYVQKLVKLIDESRVNTITVVIMEVPCCGGLSQMVKMATQMASRKVPVKEVVIGIKGDILSDEWM</sequence>
<reference evidence="2 3" key="1">
    <citation type="submission" date="2014-09" db="EMBL/GenBank/DDBJ databases">
        <title>Draft Genome Sequence of Draconibacterium sp. JN14CK-3.</title>
        <authorList>
            <person name="Dong C."/>
            <person name="Lai Q."/>
            <person name="Shao Z."/>
        </authorList>
    </citation>
    <scope>NUCLEOTIDE SEQUENCE [LARGE SCALE GENOMIC DNA]</scope>
    <source>
        <strain evidence="2 3">JN14CK-3</strain>
    </source>
</reference>
<protein>
    <submittedName>
        <fullName evidence="2">4Fe-4S ferredoxin</fullName>
    </submittedName>
</protein>
<gene>
    <name evidence="2" type="ORF">LH29_00655</name>
</gene>
<dbReference type="InterPro" id="IPR017896">
    <property type="entry name" value="4Fe4S_Fe-S-bd"/>
</dbReference>
<dbReference type="PROSITE" id="PS51379">
    <property type="entry name" value="4FE4S_FER_2"/>
    <property type="match status" value="2"/>
</dbReference>